<evidence type="ECO:0000313" key="7">
    <source>
        <dbReference type="Proteomes" id="UP000735302"/>
    </source>
</evidence>
<protein>
    <submittedName>
        <fullName evidence="6">Uncharacterized protein</fullName>
    </submittedName>
</protein>
<evidence type="ECO:0000256" key="5">
    <source>
        <dbReference type="SAM" id="Phobius"/>
    </source>
</evidence>
<dbReference type="AlphaFoldDB" id="A0AAV4CL65"/>
<dbReference type="EMBL" id="BLXT01006630">
    <property type="protein sequence ID" value="GFO32547.1"/>
    <property type="molecule type" value="Genomic_DNA"/>
</dbReference>
<feature type="transmembrane region" description="Helical" evidence="5">
    <location>
        <begin position="158"/>
        <end position="181"/>
    </location>
</feature>
<dbReference type="InterPro" id="IPR050579">
    <property type="entry name" value="PMP-22/EMP/MP20-like"/>
</dbReference>
<reference evidence="6 7" key="1">
    <citation type="journal article" date="2021" name="Elife">
        <title>Chloroplast acquisition without the gene transfer in kleptoplastic sea slugs, Plakobranchus ocellatus.</title>
        <authorList>
            <person name="Maeda T."/>
            <person name="Takahashi S."/>
            <person name="Yoshida T."/>
            <person name="Shimamura S."/>
            <person name="Takaki Y."/>
            <person name="Nagai Y."/>
            <person name="Toyoda A."/>
            <person name="Suzuki Y."/>
            <person name="Arimoto A."/>
            <person name="Ishii H."/>
            <person name="Satoh N."/>
            <person name="Nishiyama T."/>
            <person name="Hasebe M."/>
            <person name="Maruyama T."/>
            <person name="Minagawa J."/>
            <person name="Obokata J."/>
            <person name="Shigenobu S."/>
        </authorList>
    </citation>
    <scope>NUCLEOTIDE SEQUENCE [LARGE SCALE GENOMIC DNA]</scope>
</reference>
<dbReference type="Pfam" id="PF13903">
    <property type="entry name" value="Claudin_2"/>
    <property type="match status" value="1"/>
</dbReference>
<evidence type="ECO:0000256" key="4">
    <source>
        <dbReference type="ARBA" id="ARBA00023136"/>
    </source>
</evidence>
<name>A0AAV4CL65_9GAST</name>
<feature type="transmembrane region" description="Helical" evidence="5">
    <location>
        <begin position="7"/>
        <end position="31"/>
    </location>
</feature>
<gene>
    <name evidence="6" type="ORF">PoB_005905200</name>
</gene>
<comment type="caution">
    <text evidence="6">The sequence shown here is derived from an EMBL/GenBank/DDBJ whole genome shotgun (WGS) entry which is preliminary data.</text>
</comment>
<dbReference type="PANTHER" id="PTHR10671:SF108">
    <property type="entry name" value="CLAUDIN FAMILY PROTEIN-RELATED"/>
    <property type="match status" value="1"/>
</dbReference>
<dbReference type="InterPro" id="IPR004031">
    <property type="entry name" value="PMP22/EMP/MP20/Claudin"/>
</dbReference>
<keyword evidence="3 5" id="KW-1133">Transmembrane helix</keyword>
<keyword evidence="2 5" id="KW-0812">Transmembrane</keyword>
<proteinExistence type="predicted"/>
<keyword evidence="4 5" id="KW-0472">Membrane</keyword>
<dbReference type="Proteomes" id="UP000735302">
    <property type="component" value="Unassembled WGS sequence"/>
</dbReference>
<dbReference type="PANTHER" id="PTHR10671">
    <property type="entry name" value="EPITHELIAL MEMBRANE PROTEIN-RELATED"/>
    <property type="match status" value="1"/>
</dbReference>
<accession>A0AAV4CL65</accession>
<comment type="subcellular location">
    <subcellularLocation>
        <location evidence="1">Membrane</location>
        <topology evidence="1">Multi-pass membrane protein</topology>
    </subcellularLocation>
</comment>
<dbReference type="GO" id="GO:0005886">
    <property type="term" value="C:plasma membrane"/>
    <property type="evidence" value="ECO:0007669"/>
    <property type="project" value="TreeGrafter"/>
</dbReference>
<organism evidence="6 7">
    <name type="scientific">Plakobranchus ocellatus</name>
    <dbReference type="NCBI Taxonomy" id="259542"/>
    <lineage>
        <taxon>Eukaryota</taxon>
        <taxon>Metazoa</taxon>
        <taxon>Spiralia</taxon>
        <taxon>Lophotrochozoa</taxon>
        <taxon>Mollusca</taxon>
        <taxon>Gastropoda</taxon>
        <taxon>Heterobranchia</taxon>
        <taxon>Euthyneura</taxon>
        <taxon>Panpulmonata</taxon>
        <taxon>Sacoglossa</taxon>
        <taxon>Placobranchoidea</taxon>
        <taxon>Plakobranchidae</taxon>
        <taxon>Plakobranchus</taxon>
    </lineage>
</organism>
<evidence type="ECO:0000313" key="6">
    <source>
        <dbReference type="EMBL" id="GFO32547.1"/>
    </source>
</evidence>
<evidence type="ECO:0000256" key="2">
    <source>
        <dbReference type="ARBA" id="ARBA00022692"/>
    </source>
</evidence>
<sequence length="249" mass="27233">MHSAFIFNLVGTFLLVTALILHIVCLSMPYYSEANFDDFGMEVSRLAQTDPTQLGLSKDASPEELQNAIGNLATLSGGSLNFGMWKLCMASDEVDICASWSRETTFEPSTGFLDTLEAGAWIRGVQAMALLGLIFLVLAVGFAVLNVVIKSKGDRLRWLYLFILCFCLISATFILIGDIIMGAKHREAFDPVIAQNNNSPPRQLYHLFTKRFTLSWGFVLDVISVALILLSGVAHFIGGRIANTSSGVI</sequence>
<feature type="transmembrane region" description="Helical" evidence="5">
    <location>
        <begin position="214"/>
        <end position="237"/>
    </location>
</feature>
<evidence type="ECO:0000256" key="3">
    <source>
        <dbReference type="ARBA" id="ARBA00022989"/>
    </source>
</evidence>
<feature type="transmembrane region" description="Helical" evidence="5">
    <location>
        <begin position="127"/>
        <end position="149"/>
    </location>
</feature>
<keyword evidence="7" id="KW-1185">Reference proteome</keyword>
<dbReference type="Gene3D" id="1.20.140.150">
    <property type="match status" value="1"/>
</dbReference>
<evidence type="ECO:0000256" key="1">
    <source>
        <dbReference type="ARBA" id="ARBA00004141"/>
    </source>
</evidence>